<name>A0AAV2TLT7_CALDB</name>
<dbReference type="PROSITE" id="PS50297">
    <property type="entry name" value="ANK_REP_REGION"/>
    <property type="match status" value="5"/>
</dbReference>
<dbReference type="Proteomes" id="UP001497525">
    <property type="component" value="Unassembled WGS sequence"/>
</dbReference>
<dbReference type="Pfam" id="PF07525">
    <property type="entry name" value="SOCS_box"/>
    <property type="match status" value="1"/>
</dbReference>
<proteinExistence type="predicted"/>
<dbReference type="SUPFAM" id="SSF158235">
    <property type="entry name" value="SOCS box-like"/>
    <property type="match status" value="1"/>
</dbReference>
<dbReference type="Gene3D" id="1.25.40.20">
    <property type="entry name" value="Ankyrin repeat-containing domain"/>
    <property type="match status" value="1"/>
</dbReference>
<keyword evidence="2 3" id="KW-0040">ANK repeat</keyword>
<gene>
    <name evidence="5" type="ORF">CDAUBV1_LOCUS12985</name>
</gene>
<evidence type="ECO:0000256" key="1">
    <source>
        <dbReference type="ARBA" id="ARBA00022737"/>
    </source>
</evidence>
<feature type="domain" description="SOCS box" evidence="4">
    <location>
        <begin position="217"/>
        <end position="270"/>
    </location>
</feature>
<dbReference type="InterPro" id="IPR001496">
    <property type="entry name" value="SOCS_box"/>
</dbReference>
<dbReference type="PROSITE" id="PS50088">
    <property type="entry name" value="ANK_REPEAT"/>
    <property type="match status" value="5"/>
</dbReference>
<dbReference type="PANTHER" id="PTHR24171">
    <property type="entry name" value="ANKYRIN REPEAT DOMAIN-CONTAINING PROTEIN 39-RELATED"/>
    <property type="match status" value="1"/>
</dbReference>
<feature type="repeat" description="ANK" evidence="3">
    <location>
        <begin position="74"/>
        <end position="106"/>
    </location>
</feature>
<keyword evidence="1" id="KW-0677">Repeat</keyword>
<dbReference type="Pfam" id="PF12796">
    <property type="entry name" value="Ank_2"/>
    <property type="match status" value="2"/>
</dbReference>
<dbReference type="SUPFAM" id="SSF48403">
    <property type="entry name" value="Ankyrin repeat"/>
    <property type="match status" value="1"/>
</dbReference>
<dbReference type="InterPro" id="IPR002110">
    <property type="entry name" value="Ankyrin_rpt"/>
</dbReference>
<dbReference type="InterPro" id="IPR036036">
    <property type="entry name" value="SOCS_box-like_dom_sf"/>
</dbReference>
<dbReference type="SMART" id="SM00969">
    <property type="entry name" value="SOCS_box"/>
    <property type="match status" value="1"/>
</dbReference>
<dbReference type="AlphaFoldDB" id="A0AAV2TLT7"/>
<dbReference type="EMBL" id="CAXLJL010000489">
    <property type="protein sequence ID" value="CAL5138402.1"/>
    <property type="molecule type" value="Genomic_DNA"/>
</dbReference>
<evidence type="ECO:0000313" key="5">
    <source>
        <dbReference type="EMBL" id="CAL5138402.1"/>
    </source>
</evidence>
<organism evidence="5 6">
    <name type="scientific">Calicophoron daubneyi</name>
    <name type="common">Rumen fluke</name>
    <name type="synonym">Paramphistomum daubneyi</name>
    <dbReference type="NCBI Taxonomy" id="300641"/>
    <lineage>
        <taxon>Eukaryota</taxon>
        <taxon>Metazoa</taxon>
        <taxon>Spiralia</taxon>
        <taxon>Lophotrochozoa</taxon>
        <taxon>Platyhelminthes</taxon>
        <taxon>Trematoda</taxon>
        <taxon>Digenea</taxon>
        <taxon>Plagiorchiida</taxon>
        <taxon>Pronocephalata</taxon>
        <taxon>Paramphistomoidea</taxon>
        <taxon>Paramphistomidae</taxon>
        <taxon>Calicophoron</taxon>
    </lineage>
</organism>
<protein>
    <recommendedName>
        <fullName evidence="4">SOCS box domain-containing protein</fullName>
    </recommendedName>
</protein>
<evidence type="ECO:0000256" key="2">
    <source>
        <dbReference type="ARBA" id="ARBA00023043"/>
    </source>
</evidence>
<sequence length="270" mass="29953">MCALPCSPHMLSSIKVLEQGNSYDLRSLIKRLDLVFVRDADNNTLLHHACMLGNVEAVRLLIDSGLHPNVGNVEGHTPLCDAALHGSVEIVALLLQYGVDVNPPSYWGSPLLYATQNQHLDVMRLLINAGAQIDSPDRTGMCPLHVAVQHQFYAGVHVLLLAGADPNQRMRLTTPLHIAAKMDDLLMARYLIAHGAFPSPIDMDNHTPLDLVSRNSPLFNFLKSVQHQVPSLQSLIRLTLRPWIGSMTKDDIDKLRLPPSICEYLTFVRL</sequence>
<dbReference type="InterPro" id="IPR036770">
    <property type="entry name" value="Ankyrin_rpt-contain_sf"/>
</dbReference>
<accession>A0AAV2TLT7</accession>
<feature type="repeat" description="ANK" evidence="3">
    <location>
        <begin position="171"/>
        <end position="203"/>
    </location>
</feature>
<evidence type="ECO:0000313" key="6">
    <source>
        <dbReference type="Proteomes" id="UP001497525"/>
    </source>
</evidence>
<comment type="caution">
    <text evidence="5">The sequence shown here is derived from an EMBL/GenBank/DDBJ whole genome shotgun (WGS) entry which is preliminary data.</text>
</comment>
<evidence type="ECO:0000256" key="3">
    <source>
        <dbReference type="PROSITE-ProRule" id="PRU00023"/>
    </source>
</evidence>
<feature type="repeat" description="ANK" evidence="3">
    <location>
        <begin position="139"/>
        <end position="171"/>
    </location>
</feature>
<evidence type="ECO:0000259" key="4">
    <source>
        <dbReference type="PROSITE" id="PS50225"/>
    </source>
</evidence>
<feature type="repeat" description="ANK" evidence="3">
    <location>
        <begin position="41"/>
        <end position="73"/>
    </location>
</feature>
<dbReference type="Pfam" id="PF00023">
    <property type="entry name" value="Ank"/>
    <property type="match status" value="1"/>
</dbReference>
<dbReference type="GO" id="GO:0035556">
    <property type="term" value="P:intracellular signal transduction"/>
    <property type="evidence" value="ECO:0007669"/>
    <property type="project" value="InterPro"/>
</dbReference>
<reference evidence="5" key="1">
    <citation type="submission" date="2024-06" db="EMBL/GenBank/DDBJ databases">
        <authorList>
            <person name="Liu X."/>
            <person name="Lenzi L."/>
            <person name="Haldenby T S."/>
            <person name="Uol C."/>
        </authorList>
    </citation>
    <scope>NUCLEOTIDE SEQUENCE</scope>
</reference>
<dbReference type="SMART" id="SM00248">
    <property type="entry name" value="ANK"/>
    <property type="match status" value="5"/>
</dbReference>
<dbReference type="PROSITE" id="PS50225">
    <property type="entry name" value="SOCS"/>
    <property type="match status" value="1"/>
</dbReference>
<feature type="repeat" description="ANK" evidence="3">
    <location>
        <begin position="106"/>
        <end position="138"/>
    </location>
</feature>